<dbReference type="GO" id="GO:0061630">
    <property type="term" value="F:ubiquitin protein ligase activity"/>
    <property type="evidence" value="ECO:0007669"/>
    <property type="project" value="UniProtKB-EC"/>
</dbReference>
<dbReference type="InterPro" id="IPR017907">
    <property type="entry name" value="Znf_RING_CS"/>
</dbReference>
<feature type="domain" description="C3H1-type" evidence="11">
    <location>
        <begin position="33"/>
        <end position="60"/>
    </location>
</feature>
<dbReference type="STRING" id="318479.A0A0N4UM66"/>
<evidence type="ECO:0000259" key="10">
    <source>
        <dbReference type="PROSITE" id="PS50089"/>
    </source>
</evidence>
<dbReference type="GO" id="GO:0008270">
    <property type="term" value="F:zinc ion binding"/>
    <property type="evidence" value="ECO:0007669"/>
    <property type="project" value="UniProtKB-KW"/>
</dbReference>
<dbReference type="InterPro" id="IPR013083">
    <property type="entry name" value="Znf_RING/FYVE/PHD"/>
</dbReference>
<dbReference type="CDD" id="cd16521">
    <property type="entry name" value="RING-HC_MKRN"/>
    <property type="match status" value="1"/>
</dbReference>
<dbReference type="InterPro" id="IPR045072">
    <property type="entry name" value="MKRN-like"/>
</dbReference>
<evidence type="ECO:0000313" key="14">
    <source>
        <dbReference type="Proteomes" id="UP000274756"/>
    </source>
</evidence>
<dbReference type="SMART" id="SM00184">
    <property type="entry name" value="RING"/>
    <property type="match status" value="1"/>
</dbReference>
<keyword evidence="8 9" id="KW-0862">Zinc</keyword>
<feature type="zinc finger region" description="C3H1-type" evidence="9">
    <location>
        <begin position="271"/>
        <end position="301"/>
    </location>
</feature>
<dbReference type="OrthoDB" id="411372at2759"/>
<dbReference type="Pfam" id="PF14608">
    <property type="entry name" value="zf-CCCH_2"/>
    <property type="match status" value="3"/>
</dbReference>
<keyword evidence="4 9" id="KW-0479">Metal-binding</keyword>
<comment type="catalytic activity">
    <reaction evidence="1">
        <text>S-ubiquitinyl-[E2 ubiquitin-conjugating enzyme]-L-cysteine + [acceptor protein]-L-lysine = [E2 ubiquitin-conjugating enzyme]-L-cysteine + N(6)-ubiquitinyl-[acceptor protein]-L-lysine.</text>
        <dbReference type="EC" id="2.3.2.27"/>
    </reaction>
</comment>
<feature type="domain" description="C3H1-type" evidence="11">
    <location>
        <begin position="5"/>
        <end position="32"/>
    </location>
</feature>
<dbReference type="Proteomes" id="UP000274756">
    <property type="component" value="Unassembled WGS sequence"/>
</dbReference>
<reference evidence="15" key="1">
    <citation type="submission" date="2017-02" db="UniProtKB">
        <authorList>
            <consortium name="WormBaseParasite"/>
        </authorList>
    </citation>
    <scope>IDENTIFICATION</scope>
</reference>
<keyword evidence="14" id="KW-1185">Reference proteome</keyword>
<evidence type="ECO:0000256" key="5">
    <source>
        <dbReference type="ARBA" id="ARBA00022737"/>
    </source>
</evidence>
<dbReference type="Gene3D" id="4.10.1000.10">
    <property type="entry name" value="Zinc finger, CCCH-type"/>
    <property type="match status" value="1"/>
</dbReference>
<dbReference type="SUPFAM" id="SSF57850">
    <property type="entry name" value="RING/U-box"/>
    <property type="match status" value="1"/>
</dbReference>
<evidence type="ECO:0000256" key="2">
    <source>
        <dbReference type="ARBA" id="ARBA00012483"/>
    </source>
</evidence>
<feature type="zinc finger region" description="C3H1-type" evidence="9">
    <location>
        <begin position="122"/>
        <end position="144"/>
    </location>
</feature>
<evidence type="ECO:0000256" key="8">
    <source>
        <dbReference type="ARBA" id="ARBA00022833"/>
    </source>
</evidence>
<dbReference type="PANTHER" id="PTHR11224:SF10">
    <property type="entry name" value="IP09428P-RELATED"/>
    <property type="match status" value="1"/>
</dbReference>
<keyword evidence="3" id="KW-0808">Transferase</keyword>
<dbReference type="AlphaFoldDB" id="A0A0N4UM66"/>
<keyword evidence="7" id="KW-0833">Ubl conjugation pathway</keyword>
<dbReference type="FunFam" id="3.30.40.10:FF:000117">
    <property type="entry name" value="Probable E3 ubiquitin-protein ligase makorin-1"/>
    <property type="match status" value="1"/>
</dbReference>
<feature type="zinc finger region" description="C3H1-type" evidence="9">
    <location>
        <begin position="33"/>
        <end position="60"/>
    </location>
</feature>
<reference evidence="12 14" key="2">
    <citation type="submission" date="2018-11" db="EMBL/GenBank/DDBJ databases">
        <authorList>
            <consortium name="Pathogen Informatics"/>
        </authorList>
    </citation>
    <scope>NUCLEOTIDE SEQUENCE [LARGE SCALE GENOMIC DNA]</scope>
</reference>
<dbReference type="InterPro" id="IPR001841">
    <property type="entry name" value="Znf_RING"/>
</dbReference>
<evidence type="ECO:0000259" key="11">
    <source>
        <dbReference type="PROSITE" id="PS50103"/>
    </source>
</evidence>
<dbReference type="PROSITE" id="PS50103">
    <property type="entry name" value="ZF_C3H1"/>
    <property type="match status" value="4"/>
</dbReference>
<organism evidence="13 15">
    <name type="scientific">Dracunculus medinensis</name>
    <name type="common">Guinea worm</name>
    <dbReference type="NCBI Taxonomy" id="318479"/>
    <lineage>
        <taxon>Eukaryota</taxon>
        <taxon>Metazoa</taxon>
        <taxon>Ecdysozoa</taxon>
        <taxon>Nematoda</taxon>
        <taxon>Chromadorea</taxon>
        <taxon>Rhabditida</taxon>
        <taxon>Spirurina</taxon>
        <taxon>Dracunculoidea</taxon>
        <taxon>Dracunculidae</taxon>
        <taxon>Dracunculus</taxon>
    </lineage>
</organism>
<dbReference type="PANTHER" id="PTHR11224">
    <property type="entry name" value="MAKORIN-RELATED"/>
    <property type="match status" value="1"/>
</dbReference>
<dbReference type="InterPro" id="IPR036855">
    <property type="entry name" value="Znf_CCCH_sf"/>
</dbReference>
<evidence type="ECO:0000256" key="4">
    <source>
        <dbReference type="ARBA" id="ARBA00022723"/>
    </source>
</evidence>
<feature type="domain" description="RING-type" evidence="10">
    <location>
        <begin position="190"/>
        <end position="242"/>
    </location>
</feature>
<evidence type="ECO:0000256" key="1">
    <source>
        <dbReference type="ARBA" id="ARBA00000900"/>
    </source>
</evidence>
<keyword evidence="6 9" id="KW-0863">Zinc-finger</keyword>
<keyword evidence="5" id="KW-0677">Repeat</keyword>
<sequence length="316" mass="36108">GFAKTRGKTLCKYYINNACTKGSECPFAHDRTIKPDDVCRFYLAGRCSFGIHCRYFHFLILDDHNTLGKSKSWILHKDHVFSTDAPEFIPSWITAPKSDKWTYASAVGYFFISFRSACILPLCPYFETGNCSKGAKCDFVHGDLCELCGINCLHPGDADQRIQHNRECVAAHEEAMEEAFAIARSVDKTCGICMENIRDKNMRFGILEGCKHCFCLDCIRKWRKNQNEQFDKKIVRSCPECRTHSDFVIPAVYWVEDPAEKMKLFTKFQTNTKQKQCKYIKEGSIDDCPFGNKCFYKHALPDGTIVEGKSPRALKG</sequence>
<proteinExistence type="predicted"/>
<evidence type="ECO:0000256" key="7">
    <source>
        <dbReference type="ARBA" id="ARBA00022786"/>
    </source>
</evidence>
<evidence type="ECO:0000256" key="3">
    <source>
        <dbReference type="ARBA" id="ARBA00022679"/>
    </source>
</evidence>
<evidence type="ECO:0000313" key="15">
    <source>
        <dbReference type="WBParaSite" id="DME_0000892501-mRNA-1"/>
    </source>
</evidence>
<dbReference type="Pfam" id="PF00642">
    <property type="entry name" value="zf-CCCH"/>
    <property type="match status" value="1"/>
</dbReference>
<dbReference type="Pfam" id="PF13639">
    <property type="entry name" value="zf-RING_2"/>
    <property type="match status" value="1"/>
</dbReference>
<evidence type="ECO:0000313" key="12">
    <source>
        <dbReference type="EMBL" id="VDN52798.1"/>
    </source>
</evidence>
<accession>A0A0N4UM66</accession>
<evidence type="ECO:0000313" key="13">
    <source>
        <dbReference type="Proteomes" id="UP000038040"/>
    </source>
</evidence>
<feature type="domain" description="C3H1-type" evidence="11">
    <location>
        <begin position="122"/>
        <end position="144"/>
    </location>
</feature>
<feature type="domain" description="C3H1-type" evidence="11">
    <location>
        <begin position="271"/>
        <end position="301"/>
    </location>
</feature>
<dbReference type="EMBL" id="UYYG01000079">
    <property type="protein sequence ID" value="VDN52798.1"/>
    <property type="molecule type" value="Genomic_DNA"/>
</dbReference>
<evidence type="ECO:0000256" key="6">
    <source>
        <dbReference type="ARBA" id="ARBA00022771"/>
    </source>
</evidence>
<dbReference type="InterPro" id="IPR000571">
    <property type="entry name" value="Znf_CCCH"/>
</dbReference>
<feature type="zinc finger region" description="C3H1-type" evidence="9">
    <location>
        <begin position="5"/>
        <end position="32"/>
    </location>
</feature>
<protein>
    <recommendedName>
        <fullName evidence="2">RING-type E3 ubiquitin transferase</fullName>
        <ecNumber evidence="2">2.3.2.27</ecNumber>
    </recommendedName>
</protein>
<dbReference type="WBParaSite" id="DME_0000892501-mRNA-1">
    <property type="protein sequence ID" value="DME_0000892501-mRNA-1"/>
    <property type="gene ID" value="DME_0000892501"/>
</dbReference>
<name>A0A0N4UM66_DRAME</name>
<dbReference type="EC" id="2.3.2.27" evidence="2"/>
<dbReference type="Gene3D" id="3.30.40.10">
    <property type="entry name" value="Zinc/RING finger domain, C3HC4 (zinc finger)"/>
    <property type="match status" value="1"/>
</dbReference>
<dbReference type="SUPFAM" id="SSF90229">
    <property type="entry name" value="CCCH zinc finger"/>
    <property type="match status" value="3"/>
</dbReference>
<gene>
    <name evidence="12" type="ORF">DME_LOCUS2771</name>
</gene>
<dbReference type="SMART" id="SM00356">
    <property type="entry name" value="ZnF_C3H1"/>
    <property type="match status" value="4"/>
</dbReference>
<evidence type="ECO:0000256" key="9">
    <source>
        <dbReference type="PROSITE-ProRule" id="PRU00723"/>
    </source>
</evidence>
<dbReference type="GO" id="GO:0000209">
    <property type="term" value="P:protein polyubiquitination"/>
    <property type="evidence" value="ECO:0007669"/>
    <property type="project" value="InterPro"/>
</dbReference>
<dbReference type="PROSITE" id="PS00518">
    <property type="entry name" value="ZF_RING_1"/>
    <property type="match status" value="1"/>
</dbReference>
<dbReference type="PROSITE" id="PS50089">
    <property type="entry name" value="ZF_RING_2"/>
    <property type="match status" value="1"/>
</dbReference>
<dbReference type="Proteomes" id="UP000038040">
    <property type="component" value="Unplaced"/>
</dbReference>